<evidence type="ECO:0000313" key="2">
    <source>
        <dbReference type="EMBL" id="MCA4705493.1"/>
    </source>
</evidence>
<accession>A0AAP2LV70</accession>
<evidence type="ECO:0000313" key="3">
    <source>
        <dbReference type="Proteomes" id="UP001197958"/>
    </source>
</evidence>
<name>A0AAP2LV70_9BACE</name>
<organism evidence="1 3">
    <name type="scientific">Bacteroides xylanisolvens</name>
    <dbReference type="NCBI Taxonomy" id="371601"/>
    <lineage>
        <taxon>Bacteria</taxon>
        <taxon>Pseudomonadati</taxon>
        <taxon>Bacteroidota</taxon>
        <taxon>Bacteroidia</taxon>
        <taxon>Bacteroidales</taxon>
        <taxon>Bacteroidaceae</taxon>
        <taxon>Bacteroides</taxon>
    </lineage>
</organism>
<proteinExistence type="predicted"/>
<dbReference type="Proteomes" id="UP001198461">
    <property type="component" value="Unassembled WGS sequence"/>
</dbReference>
<dbReference type="RefSeq" id="WP_004319902.1">
    <property type="nucleotide sequence ID" value="NZ_CP072212.1"/>
</dbReference>
<reference evidence="1" key="1">
    <citation type="submission" date="2023-08" db="EMBL/GenBank/DDBJ databases">
        <title>Mucin Metabolism Genes Underlie the Key Renovations of Bacteroides xylanisolvens Genomes in Captive Great Apes.</title>
        <authorList>
            <person name="Nishida A.H."/>
        </authorList>
    </citation>
    <scope>NUCLEOTIDE SEQUENCE</scope>
    <source>
        <strain evidence="2">P13.H9</strain>
        <strain evidence="1">P19.10B</strain>
    </source>
</reference>
<gene>
    <name evidence="2" type="ORF">LD004_17975</name>
    <name evidence="1" type="ORF">LDZ35_04895</name>
</gene>
<evidence type="ECO:0000313" key="1">
    <source>
        <dbReference type="EMBL" id="MCA4522548.1"/>
    </source>
</evidence>
<dbReference type="EMBL" id="JAIWWW010000009">
    <property type="protein sequence ID" value="MCA4522548.1"/>
    <property type="molecule type" value="Genomic_DNA"/>
</dbReference>
<dbReference type="EMBL" id="JAIWYE010000031">
    <property type="protein sequence ID" value="MCA4705493.1"/>
    <property type="molecule type" value="Genomic_DNA"/>
</dbReference>
<comment type="caution">
    <text evidence="1">The sequence shown here is derived from an EMBL/GenBank/DDBJ whole genome shotgun (WGS) entry which is preliminary data.</text>
</comment>
<sequence length="106" mass="12846">MLPQKVLWLINARFCRQILPLPQSERGDFTDKPQAPTLQDERHDRYLCNTIPIKARWGGTWQTAWYSSMTERYKWRKGYKRFLQSKEKRVHKVQYLQDKNTLVYLG</sequence>
<dbReference type="Proteomes" id="UP001197958">
    <property type="component" value="Unassembled WGS sequence"/>
</dbReference>
<protein>
    <submittedName>
        <fullName evidence="1">Uncharacterized protein</fullName>
    </submittedName>
</protein>
<dbReference type="AlphaFoldDB" id="A0AAP2LV70"/>